<keyword evidence="5" id="KW-0677">Repeat</keyword>
<dbReference type="OrthoDB" id="19329at2759"/>
<dbReference type="EMBL" id="LXWW01000040">
    <property type="protein sequence ID" value="OAO17234.1"/>
    <property type="molecule type" value="Genomic_DNA"/>
</dbReference>
<dbReference type="GO" id="GO:0042273">
    <property type="term" value="P:ribosomal large subunit biogenesis"/>
    <property type="evidence" value="ECO:0007669"/>
    <property type="project" value="TreeGrafter"/>
</dbReference>
<dbReference type="PROSITE" id="PS00028">
    <property type="entry name" value="ZINC_FINGER_C2H2_1"/>
    <property type="match status" value="2"/>
</dbReference>
<comment type="caution">
    <text evidence="11">The sequence shown here is derived from an EMBL/GenBank/DDBJ whole genome shotgun (WGS) entry which is preliminary data.</text>
</comment>
<keyword evidence="12" id="KW-1185">Reference proteome</keyword>
<evidence type="ECO:0000256" key="3">
    <source>
        <dbReference type="ARBA" id="ARBA00022517"/>
    </source>
</evidence>
<evidence type="ECO:0000256" key="7">
    <source>
        <dbReference type="ARBA" id="ARBA00022833"/>
    </source>
</evidence>
<dbReference type="InterPro" id="IPR041661">
    <property type="entry name" value="ZN622/Rei1/Reh1_Znf-C2H2"/>
</dbReference>
<keyword evidence="7" id="KW-0862">Zinc</keyword>
<keyword evidence="3" id="KW-0690">Ribosome biogenesis</keyword>
<dbReference type="SMART" id="SM00451">
    <property type="entry name" value="ZnF_U1"/>
    <property type="match status" value="2"/>
</dbReference>
<keyword evidence="2" id="KW-0963">Cytoplasm</keyword>
<evidence type="ECO:0000256" key="9">
    <source>
        <dbReference type="PROSITE-ProRule" id="PRU00042"/>
    </source>
</evidence>
<comment type="similarity">
    <text evidence="8">Belongs to the REI1 family.</text>
</comment>
<dbReference type="PROSITE" id="PS50157">
    <property type="entry name" value="ZINC_FINGER_C2H2_2"/>
    <property type="match status" value="1"/>
</dbReference>
<dbReference type="GO" id="GO:0008270">
    <property type="term" value="F:zinc ion binding"/>
    <property type="evidence" value="ECO:0007669"/>
    <property type="project" value="UniProtKB-KW"/>
</dbReference>
<dbReference type="Pfam" id="PF12756">
    <property type="entry name" value="zf-C2H2_2"/>
    <property type="match status" value="1"/>
</dbReference>
<evidence type="ECO:0000256" key="5">
    <source>
        <dbReference type="ARBA" id="ARBA00022737"/>
    </source>
</evidence>
<dbReference type="PANTHER" id="PTHR13182:SF8">
    <property type="entry name" value="CYTOPLASMIC 60S SUBUNIT BIOGENESIS FACTOR ZNF622"/>
    <property type="match status" value="1"/>
</dbReference>
<comment type="subcellular location">
    <subcellularLocation>
        <location evidence="1">Cytoplasm</location>
    </subcellularLocation>
</comment>
<reference evidence="11 12" key="1">
    <citation type="submission" date="2016-05" db="EMBL/GenBank/DDBJ databases">
        <title>Nuclear genome of Blastocystis sp. subtype 1 NandII.</title>
        <authorList>
            <person name="Gentekaki E."/>
            <person name="Curtis B."/>
            <person name="Stairs C."/>
            <person name="Eme L."/>
            <person name="Herman E."/>
            <person name="Klimes V."/>
            <person name="Arias M.C."/>
            <person name="Elias M."/>
            <person name="Hilliou F."/>
            <person name="Klute M."/>
            <person name="Malik S.-B."/>
            <person name="Pightling A."/>
            <person name="Rachubinski R."/>
            <person name="Salas D."/>
            <person name="Schlacht A."/>
            <person name="Suga H."/>
            <person name="Archibald J."/>
            <person name="Ball S.G."/>
            <person name="Clark G."/>
            <person name="Dacks J."/>
            <person name="Van Der Giezen M."/>
            <person name="Tsaousis A."/>
            <person name="Roger A."/>
        </authorList>
    </citation>
    <scope>NUCLEOTIDE SEQUENCE [LARGE SCALE GENOMIC DNA]</scope>
    <source>
        <strain evidence="12">ATCC 50177 / NandII</strain>
    </source>
</reference>
<evidence type="ECO:0000256" key="6">
    <source>
        <dbReference type="ARBA" id="ARBA00022771"/>
    </source>
</evidence>
<dbReference type="InterPro" id="IPR022755">
    <property type="entry name" value="Znf_C2H2_jaz"/>
</dbReference>
<dbReference type="InterPro" id="IPR040025">
    <property type="entry name" value="Znf622/Rei1/Reh1"/>
</dbReference>
<accession>A0A196SMY9</accession>
<dbReference type="Gene3D" id="3.30.160.60">
    <property type="entry name" value="Classic Zinc Finger"/>
    <property type="match status" value="1"/>
</dbReference>
<dbReference type="Pfam" id="PF12171">
    <property type="entry name" value="zf-C2H2_jaz"/>
    <property type="match status" value="1"/>
</dbReference>
<dbReference type="GO" id="GO:0005737">
    <property type="term" value="C:cytoplasm"/>
    <property type="evidence" value="ECO:0007669"/>
    <property type="project" value="UniProtKB-SubCell"/>
</dbReference>
<evidence type="ECO:0000256" key="2">
    <source>
        <dbReference type="ARBA" id="ARBA00022490"/>
    </source>
</evidence>
<dbReference type="SUPFAM" id="SSF57667">
    <property type="entry name" value="beta-beta-alpha zinc fingers"/>
    <property type="match status" value="2"/>
</dbReference>
<dbReference type="SMART" id="SM00355">
    <property type="entry name" value="ZnF_C2H2"/>
    <property type="match status" value="4"/>
</dbReference>
<dbReference type="GO" id="GO:0003676">
    <property type="term" value="F:nucleic acid binding"/>
    <property type="evidence" value="ECO:0007669"/>
    <property type="project" value="InterPro"/>
</dbReference>
<feature type="domain" description="C2H2-type" evidence="10">
    <location>
        <begin position="67"/>
        <end position="91"/>
    </location>
</feature>
<dbReference type="InterPro" id="IPR036236">
    <property type="entry name" value="Znf_C2H2_sf"/>
</dbReference>
<evidence type="ECO:0000256" key="4">
    <source>
        <dbReference type="ARBA" id="ARBA00022723"/>
    </source>
</evidence>
<proteinExistence type="inferred from homology"/>
<evidence type="ECO:0000313" key="11">
    <source>
        <dbReference type="EMBL" id="OAO17234.1"/>
    </source>
</evidence>
<dbReference type="AlphaFoldDB" id="A0A196SMY9"/>
<dbReference type="STRING" id="478820.A0A196SMY9"/>
<dbReference type="GO" id="GO:0030687">
    <property type="term" value="C:preribosome, large subunit precursor"/>
    <property type="evidence" value="ECO:0007669"/>
    <property type="project" value="TreeGrafter"/>
</dbReference>
<dbReference type="InterPro" id="IPR013087">
    <property type="entry name" value="Znf_C2H2_type"/>
</dbReference>
<name>A0A196SMY9_BLAHN</name>
<dbReference type="InterPro" id="IPR003604">
    <property type="entry name" value="Matrin/U1-like-C_Znf_C2H2"/>
</dbReference>
<dbReference type="PANTHER" id="PTHR13182">
    <property type="entry name" value="ZINC FINGER PROTEIN 622"/>
    <property type="match status" value="1"/>
</dbReference>
<evidence type="ECO:0000313" key="12">
    <source>
        <dbReference type="Proteomes" id="UP000078348"/>
    </source>
</evidence>
<organism evidence="11 12">
    <name type="scientific">Blastocystis sp. subtype 1 (strain ATCC 50177 / NandII)</name>
    <dbReference type="NCBI Taxonomy" id="478820"/>
    <lineage>
        <taxon>Eukaryota</taxon>
        <taxon>Sar</taxon>
        <taxon>Stramenopiles</taxon>
        <taxon>Bigyra</taxon>
        <taxon>Opalozoa</taxon>
        <taxon>Opalinata</taxon>
        <taxon>Blastocystidae</taxon>
        <taxon>Blastocystis</taxon>
    </lineage>
</organism>
<keyword evidence="6 9" id="KW-0863">Zinc-finger</keyword>
<evidence type="ECO:0000256" key="1">
    <source>
        <dbReference type="ARBA" id="ARBA00004496"/>
    </source>
</evidence>
<protein>
    <submittedName>
        <fullName evidence="11">Zinc finger protein</fullName>
    </submittedName>
</protein>
<dbReference type="Proteomes" id="UP000078348">
    <property type="component" value="Unassembled WGS sequence"/>
</dbReference>
<sequence>MSEYKCITCRTSFSSQEERENHFRSDWHCYNVKRKVASLQPLPLALFEERQKMLPAAKPAATTTQKIYCDICKKAFSTKNQFLQHERSKRHLKGLKEAQEAFQKSEEGVEDVKEDVSIKEDAKENGSMKEVGGMTEAEVVTEGGVATETETATDTLPFQPEAYTFDPNRCIFCGTISDSLDANIAHMTQKHGFLIPDRQCLKDVEGLLDYLGQKISVGCICIGCNHGFKSPHAVRAHMFDKGHTRMAYDTEEDFEEFESFYDYEEENAKEEEIPTLRATGELELSDGRILGNREYTRYYKQSYATESERREALKTKLLLGNGPASQQATAIMLYQEQKQTVVEKRADVERLHRYAIRERLRAGMNMNKIHLAHFCHR</sequence>
<gene>
    <name evidence="11" type="ORF">AV274_1039</name>
</gene>
<keyword evidence="4" id="KW-0479">Metal-binding</keyword>
<evidence type="ECO:0000259" key="10">
    <source>
        <dbReference type="PROSITE" id="PS50157"/>
    </source>
</evidence>
<evidence type="ECO:0000256" key="8">
    <source>
        <dbReference type="ARBA" id="ARBA00034126"/>
    </source>
</evidence>